<keyword evidence="1" id="KW-0472">Membrane</keyword>
<proteinExistence type="predicted"/>
<name>A0A6M5YHL8_9BACT</name>
<reference evidence="3" key="1">
    <citation type="submission" date="2020-05" db="EMBL/GenBank/DDBJ databases">
        <title>Frigoriglobus tundricola gen. nov., sp. nov., a psychrotolerant cellulolytic planctomycete of the family Gemmataceae with two divergent copies of 16S rRNA gene.</title>
        <authorList>
            <person name="Kulichevskaya I.S."/>
            <person name="Ivanova A.A."/>
            <person name="Naumoff D.G."/>
            <person name="Beletsky A.V."/>
            <person name="Rijpstra W.I.C."/>
            <person name="Sinninghe Damste J.S."/>
            <person name="Mardanov A.V."/>
            <person name="Ravin N.V."/>
            <person name="Dedysh S.N."/>
        </authorList>
    </citation>
    <scope>NUCLEOTIDE SEQUENCE [LARGE SCALE GENOMIC DNA]</scope>
    <source>
        <strain evidence="3">PL17</strain>
    </source>
</reference>
<feature type="transmembrane region" description="Helical" evidence="1">
    <location>
        <begin position="42"/>
        <end position="67"/>
    </location>
</feature>
<gene>
    <name evidence="2" type="ORF">FTUN_1044</name>
</gene>
<feature type="transmembrane region" description="Helical" evidence="1">
    <location>
        <begin position="12"/>
        <end position="30"/>
    </location>
</feature>
<protein>
    <submittedName>
        <fullName evidence="2">Uncharacterized protein</fullName>
    </submittedName>
</protein>
<dbReference type="KEGG" id="ftj:FTUN_1044"/>
<evidence type="ECO:0000256" key="1">
    <source>
        <dbReference type="SAM" id="Phobius"/>
    </source>
</evidence>
<evidence type="ECO:0000313" key="2">
    <source>
        <dbReference type="EMBL" id="QJW93537.1"/>
    </source>
</evidence>
<keyword evidence="1" id="KW-0812">Transmembrane</keyword>
<accession>A0A6M5YHL8</accession>
<dbReference type="Proteomes" id="UP000503447">
    <property type="component" value="Chromosome"/>
</dbReference>
<evidence type="ECO:0000313" key="3">
    <source>
        <dbReference type="Proteomes" id="UP000503447"/>
    </source>
</evidence>
<feature type="transmembrane region" description="Helical" evidence="1">
    <location>
        <begin position="118"/>
        <end position="139"/>
    </location>
</feature>
<keyword evidence="3" id="KW-1185">Reference proteome</keyword>
<dbReference type="RefSeq" id="WP_171469708.1">
    <property type="nucleotide sequence ID" value="NZ_CP053452.2"/>
</dbReference>
<organism evidence="2 3">
    <name type="scientific">Frigoriglobus tundricola</name>
    <dbReference type="NCBI Taxonomy" id="2774151"/>
    <lineage>
        <taxon>Bacteria</taxon>
        <taxon>Pseudomonadati</taxon>
        <taxon>Planctomycetota</taxon>
        <taxon>Planctomycetia</taxon>
        <taxon>Gemmatales</taxon>
        <taxon>Gemmataceae</taxon>
        <taxon>Frigoriglobus</taxon>
    </lineage>
</organism>
<dbReference type="AlphaFoldDB" id="A0A6M5YHL8"/>
<keyword evidence="1" id="KW-1133">Transmembrane helix</keyword>
<sequence>MGNDFDQTHFYIAGLIWAVVTIVATVAVARMARSDAPAPSPVLASIFWLPVAVATLTLGAGFFIGVLGSMLDDELISRPGKRVFVVDASWYLWAAVTDPTGYLNPRKEPGPNPACPGWLAWFTVSGIVTLVMFSLGWRWTLEHSFDRMSNLLRR</sequence>
<dbReference type="EMBL" id="CP053452">
    <property type="protein sequence ID" value="QJW93537.1"/>
    <property type="molecule type" value="Genomic_DNA"/>
</dbReference>